<feature type="compositionally biased region" description="Polar residues" evidence="1">
    <location>
        <begin position="385"/>
        <end position="402"/>
    </location>
</feature>
<evidence type="ECO:0000256" key="1">
    <source>
        <dbReference type="SAM" id="MobiDB-lite"/>
    </source>
</evidence>
<proteinExistence type="predicted"/>
<feature type="compositionally biased region" description="Polar residues" evidence="1">
    <location>
        <begin position="330"/>
        <end position="346"/>
    </location>
</feature>
<organism evidence="2 3">
    <name type="scientific">Babesia ovis</name>
    <dbReference type="NCBI Taxonomy" id="5869"/>
    <lineage>
        <taxon>Eukaryota</taxon>
        <taxon>Sar</taxon>
        <taxon>Alveolata</taxon>
        <taxon>Apicomplexa</taxon>
        <taxon>Aconoidasida</taxon>
        <taxon>Piroplasmida</taxon>
        <taxon>Babesiidae</taxon>
        <taxon>Babesia</taxon>
    </lineage>
</organism>
<dbReference type="EMBL" id="BLIY01000006">
    <property type="protein sequence ID" value="GFE53406.1"/>
    <property type="molecule type" value="Genomic_DNA"/>
</dbReference>
<name>A0A9W5T9T1_BABOV</name>
<feature type="compositionally biased region" description="Polar residues" evidence="1">
    <location>
        <begin position="312"/>
        <end position="322"/>
    </location>
</feature>
<feature type="compositionally biased region" description="Polar residues" evidence="1">
    <location>
        <begin position="91"/>
        <end position="101"/>
    </location>
</feature>
<comment type="caution">
    <text evidence="2">The sequence shown here is derived from an EMBL/GenBank/DDBJ whole genome shotgun (WGS) entry which is preliminary data.</text>
</comment>
<feature type="compositionally biased region" description="Polar residues" evidence="1">
    <location>
        <begin position="136"/>
        <end position="148"/>
    </location>
</feature>
<sequence length="688" mass="76622">MSSRKSDRDRPSEGNKCKCGSPHCWITYLSKLDKSLLPEIRVQRCGRCEPCLDKQKVILGGAPVHTEEYKEKGTPANNIYEHNEEPATVSPVDTSNTSQIEINPLSKFVNTETGGTSARSDDQHLPKTDTSRATEDSTSTTADCTSLQPHLLTPEQSHGLETAATDSVGEVSKPSEDIQSAVKEEAKLACTEYTLNPEEGKTQPDIIEINLKPFTVNTVNLDTGEVTVAERMDSKISKCTNFCPKREVKTYTMEYENRNLQQDDREVSSSRTRKMTIRTKILGPRSYQRNGTPFRDDPNHNSARVTPRIKSCSYQVKLSSRSAPRPRSTDYPTSKAVTLPTGSVTRTARKSVHSKCKQVTVDSGTNYSVDDVLSRSRTQQHGRGRTSSNTLNNLSRQNSNGSIADRPPWYPLRSSCRWDKEEESIVPVSNSALRRMRSSRMKAKPLEKLPTITPTHSTARSLYDNNSSINRYNKVPKRKGKTPFVDITKTSLTGIEPGIPVYCSFRGVRLPTSRGNKHESRRCLVTVNTTTDTPCECCSEDRYQQQRYKYDSDDTCYLSDTNGTYSCVSVNVASRKGNGKQYGGCRKCINDLQKDFETLSIHNGHCEDSNSNYCCNIPNCQKQVIDYDADYFGDSPTVVVHVCEYCAGLPDGSLCPSSTVYGQWSSPNKHISHVGSPSSSIGPYILFQ</sequence>
<gene>
    <name evidence="2" type="ORF">BaOVIS_008100</name>
</gene>
<reference evidence="2" key="1">
    <citation type="submission" date="2019-12" db="EMBL/GenBank/DDBJ databases">
        <title>Genome sequence of Babesia ovis.</title>
        <authorList>
            <person name="Yamagishi J."/>
            <person name="Sevinc F."/>
            <person name="Xuan X."/>
        </authorList>
    </citation>
    <scope>NUCLEOTIDE SEQUENCE</scope>
    <source>
        <strain evidence="2">Selcuk</strain>
    </source>
</reference>
<dbReference type="Proteomes" id="UP001057455">
    <property type="component" value="Unassembled WGS sequence"/>
</dbReference>
<feature type="compositionally biased region" description="Polar residues" evidence="1">
    <location>
        <begin position="108"/>
        <end position="118"/>
    </location>
</feature>
<evidence type="ECO:0000313" key="2">
    <source>
        <dbReference type="EMBL" id="GFE53406.1"/>
    </source>
</evidence>
<feature type="region of interest" description="Disordered" evidence="1">
    <location>
        <begin position="370"/>
        <end position="408"/>
    </location>
</feature>
<feature type="region of interest" description="Disordered" evidence="1">
    <location>
        <begin position="285"/>
        <end position="350"/>
    </location>
</feature>
<dbReference type="AlphaFoldDB" id="A0A9W5T9T1"/>
<dbReference type="OrthoDB" id="366156at2759"/>
<protein>
    <submittedName>
        <fullName evidence="2">Uncharacterized protein</fullName>
    </submittedName>
</protein>
<keyword evidence="3" id="KW-1185">Reference proteome</keyword>
<accession>A0A9W5T9T1</accession>
<evidence type="ECO:0000313" key="3">
    <source>
        <dbReference type="Proteomes" id="UP001057455"/>
    </source>
</evidence>
<feature type="region of interest" description="Disordered" evidence="1">
    <location>
        <begin position="74"/>
        <end position="149"/>
    </location>
</feature>
<feature type="compositionally biased region" description="Basic and acidic residues" evidence="1">
    <location>
        <begin position="119"/>
        <end position="135"/>
    </location>
</feature>